<name>A0A2T1AJM5_TRISK</name>
<dbReference type="EMBL" id="PVUF01000003">
    <property type="protein sequence ID" value="PRZ48815.1"/>
    <property type="molecule type" value="Genomic_DNA"/>
</dbReference>
<evidence type="ECO:0000256" key="1">
    <source>
        <dbReference type="SAM" id="Phobius"/>
    </source>
</evidence>
<comment type="caution">
    <text evidence="2">The sequence shown here is derived from an EMBL/GenBank/DDBJ whole genome shotgun (WGS) entry which is preliminary data.</text>
</comment>
<evidence type="ECO:0000313" key="2">
    <source>
        <dbReference type="EMBL" id="PRZ48815.1"/>
    </source>
</evidence>
<keyword evidence="1" id="KW-0472">Membrane</keyword>
<organism evidence="2 3">
    <name type="scientific">Tritonibacter scottomollicae</name>
    <name type="common">Epibacterium scottomollicae</name>
    <dbReference type="NCBI Taxonomy" id="483013"/>
    <lineage>
        <taxon>Bacteria</taxon>
        <taxon>Pseudomonadati</taxon>
        <taxon>Pseudomonadota</taxon>
        <taxon>Alphaproteobacteria</taxon>
        <taxon>Rhodobacterales</taxon>
        <taxon>Paracoccaceae</taxon>
        <taxon>Tritonibacter</taxon>
    </lineage>
</organism>
<feature type="transmembrane region" description="Helical" evidence="1">
    <location>
        <begin position="6"/>
        <end position="26"/>
    </location>
</feature>
<proteinExistence type="predicted"/>
<evidence type="ECO:0000313" key="3">
    <source>
        <dbReference type="Proteomes" id="UP000237718"/>
    </source>
</evidence>
<dbReference type="Proteomes" id="UP000237718">
    <property type="component" value="Unassembled WGS sequence"/>
</dbReference>
<keyword evidence="1" id="KW-0812">Transmembrane</keyword>
<sequence length="37" mass="4194">MIQTLAALALFVSLHVVLYHAVSLRLRHSRKPLLVRA</sequence>
<dbReference type="AlphaFoldDB" id="A0A2T1AJM5"/>
<accession>A0A2T1AJM5</accession>
<protein>
    <submittedName>
        <fullName evidence="2">Uncharacterized protein</fullName>
    </submittedName>
</protein>
<keyword evidence="1" id="KW-1133">Transmembrane helix</keyword>
<reference evidence="2 3" key="1">
    <citation type="submission" date="2018-03" db="EMBL/GenBank/DDBJ databases">
        <title>Genomic Encyclopedia of Archaeal and Bacterial Type Strains, Phase II (KMG-II): from individual species to whole genera.</title>
        <authorList>
            <person name="Goeker M."/>
        </authorList>
    </citation>
    <scope>NUCLEOTIDE SEQUENCE [LARGE SCALE GENOMIC DNA]</scope>
    <source>
        <strain evidence="2 3">DSM 25328</strain>
    </source>
</reference>
<gene>
    <name evidence="2" type="ORF">CLV89_103126</name>
</gene>